<dbReference type="AlphaFoldDB" id="A0A9N9DG53"/>
<name>A0A9N9DG53_FUNMO</name>
<reference evidence="1" key="1">
    <citation type="submission" date="2021-06" db="EMBL/GenBank/DDBJ databases">
        <authorList>
            <person name="Kallberg Y."/>
            <person name="Tangrot J."/>
            <person name="Rosling A."/>
        </authorList>
    </citation>
    <scope>NUCLEOTIDE SEQUENCE</scope>
    <source>
        <strain evidence="1">87-6 pot B 2015</strain>
    </source>
</reference>
<protein>
    <submittedName>
        <fullName evidence="1">16046_t:CDS:1</fullName>
    </submittedName>
</protein>
<accession>A0A9N9DG53</accession>
<dbReference type="Proteomes" id="UP000789375">
    <property type="component" value="Unassembled WGS sequence"/>
</dbReference>
<feature type="non-terminal residue" evidence="1">
    <location>
        <position position="131"/>
    </location>
</feature>
<dbReference type="EMBL" id="CAJVPP010003916">
    <property type="protein sequence ID" value="CAG8640017.1"/>
    <property type="molecule type" value="Genomic_DNA"/>
</dbReference>
<keyword evidence="2" id="KW-1185">Reference proteome</keyword>
<gene>
    <name evidence="1" type="ORF">FMOSSE_LOCUS10938</name>
</gene>
<evidence type="ECO:0000313" key="2">
    <source>
        <dbReference type="Proteomes" id="UP000789375"/>
    </source>
</evidence>
<proteinExistence type="predicted"/>
<comment type="caution">
    <text evidence="1">The sequence shown here is derived from an EMBL/GenBank/DDBJ whole genome shotgun (WGS) entry which is preliminary data.</text>
</comment>
<organism evidence="1 2">
    <name type="scientific">Funneliformis mosseae</name>
    <name type="common">Endomycorrhizal fungus</name>
    <name type="synonym">Glomus mosseae</name>
    <dbReference type="NCBI Taxonomy" id="27381"/>
    <lineage>
        <taxon>Eukaryota</taxon>
        <taxon>Fungi</taxon>
        <taxon>Fungi incertae sedis</taxon>
        <taxon>Mucoromycota</taxon>
        <taxon>Glomeromycotina</taxon>
        <taxon>Glomeromycetes</taxon>
        <taxon>Glomerales</taxon>
        <taxon>Glomeraceae</taxon>
        <taxon>Funneliformis</taxon>
    </lineage>
</organism>
<sequence>PSRGRLEFDSRLLDLIAVNFVGLRVGTSRRGSTCIPHHYHFITVYKIDHCIQLFLGYSKQILCLYNLEEIKLYFKEFLCVKSEAIVEIGTDGYNEEVLLARDTLEKIIWSIRPRCTSLTELMELIGSLLFM</sequence>
<evidence type="ECO:0000313" key="1">
    <source>
        <dbReference type="EMBL" id="CAG8640017.1"/>
    </source>
</evidence>